<dbReference type="AlphaFoldDB" id="A0A415G8C9"/>
<evidence type="ECO:0000313" key="1">
    <source>
        <dbReference type="EMBL" id="RHK39911.1"/>
    </source>
</evidence>
<gene>
    <name evidence="1" type="ORF">DW068_05930</name>
</gene>
<dbReference type="RefSeq" id="WP_118314324.1">
    <property type="nucleotide sequence ID" value="NZ_QRNJ01000018.1"/>
</dbReference>
<protein>
    <recommendedName>
        <fullName evidence="3">Phage gp6-like head-tail connector protein</fullName>
    </recommendedName>
</protein>
<sequence>MTDTELLTEVKKRIGVTGDYQDDTLMGHIQDVRDFMLDAGVSEKTLSSGQIVGAVTRGVSDLWDYGSGNGEFSPYFFQRVTQLAYKGGDGNGQL</sequence>
<dbReference type="Proteomes" id="UP000283497">
    <property type="component" value="Unassembled WGS sequence"/>
</dbReference>
<reference evidence="1 2" key="1">
    <citation type="submission" date="2018-08" db="EMBL/GenBank/DDBJ databases">
        <title>A genome reference for cultivated species of the human gut microbiota.</title>
        <authorList>
            <person name="Zou Y."/>
            <person name="Xue W."/>
            <person name="Luo G."/>
        </authorList>
    </citation>
    <scope>NUCLEOTIDE SEQUENCE [LARGE SCALE GENOMIC DNA]</scope>
    <source>
        <strain evidence="1 2">AF45-14BH</strain>
    </source>
</reference>
<proteinExistence type="predicted"/>
<organism evidence="1 2">
    <name type="scientific">Anaerobutyricum hallii</name>
    <dbReference type="NCBI Taxonomy" id="39488"/>
    <lineage>
        <taxon>Bacteria</taxon>
        <taxon>Bacillati</taxon>
        <taxon>Bacillota</taxon>
        <taxon>Clostridia</taxon>
        <taxon>Lachnospirales</taxon>
        <taxon>Lachnospiraceae</taxon>
        <taxon>Anaerobutyricum</taxon>
    </lineage>
</organism>
<name>A0A415G8C9_9FIRM</name>
<accession>A0A415G8C9</accession>
<evidence type="ECO:0008006" key="3">
    <source>
        <dbReference type="Google" id="ProtNLM"/>
    </source>
</evidence>
<comment type="caution">
    <text evidence="1">The sequence shown here is derived from an EMBL/GenBank/DDBJ whole genome shotgun (WGS) entry which is preliminary data.</text>
</comment>
<dbReference type="EMBL" id="QRNJ01000018">
    <property type="protein sequence ID" value="RHK39911.1"/>
    <property type="molecule type" value="Genomic_DNA"/>
</dbReference>
<evidence type="ECO:0000313" key="2">
    <source>
        <dbReference type="Proteomes" id="UP000283497"/>
    </source>
</evidence>